<feature type="chain" id="PRO_5004651198" evidence="1">
    <location>
        <begin position="18"/>
        <end position="64"/>
    </location>
</feature>
<keyword evidence="3" id="KW-1185">Reference proteome</keyword>
<evidence type="ECO:0000256" key="1">
    <source>
        <dbReference type="SAM" id="SignalP"/>
    </source>
</evidence>
<evidence type="ECO:0000313" key="3">
    <source>
        <dbReference type="Proteomes" id="UP000018144"/>
    </source>
</evidence>
<protein>
    <submittedName>
        <fullName evidence="2">Uncharacterized protein</fullName>
    </submittedName>
</protein>
<dbReference type="EMBL" id="HF935735">
    <property type="protein sequence ID" value="CCX12979.1"/>
    <property type="molecule type" value="Genomic_DNA"/>
</dbReference>
<sequence>MQISILLTAVFSASVLASVQPTPDCYWTGCGAHGCPAGYHFHGEKICPGGKGIALGATVYCCKA</sequence>
<reference evidence="2 3" key="1">
    <citation type="journal article" date="2013" name="PLoS Genet.">
        <title>The genome and development-dependent transcriptomes of Pyronema confluens: a window into fungal evolution.</title>
        <authorList>
            <person name="Traeger S."/>
            <person name="Altegoer F."/>
            <person name="Freitag M."/>
            <person name="Gabaldon T."/>
            <person name="Kempken F."/>
            <person name="Kumar A."/>
            <person name="Marcet-Houben M."/>
            <person name="Poggeler S."/>
            <person name="Stajich J.E."/>
            <person name="Nowrousian M."/>
        </authorList>
    </citation>
    <scope>NUCLEOTIDE SEQUENCE [LARGE SCALE GENOMIC DNA]</scope>
    <source>
        <strain evidence="3">CBS 100304</strain>
        <tissue evidence="2">Vegetative mycelium</tissue>
    </source>
</reference>
<proteinExistence type="predicted"/>
<accession>U4L819</accession>
<organism evidence="2 3">
    <name type="scientific">Pyronema omphalodes (strain CBS 100304)</name>
    <name type="common">Pyronema confluens</name>
    <dbReference type="NCBI Taxonomy" id="1076935"/>
    <lineage>
        <taxon>Eukaryota</taxon>
        <taxon>Fungi</taxon>
        <taxon>Dikarya</taxon>
        <taxon>Ascomycota</taxon>
        <taxon>Pezizomycotina</taxon>
        <taxon>Pezizomycetes</taxon>
        <taxon>Pezizales</taxon>
        <taxon>Pyronemataceae</taxon>
        <taxon>Pyronema</taxon>
    </lineage>
</organism>
<gene>
    <name evidence="2" type="ORF">PCON_12572</name>
</gene>
<feature type="signal peptide" evidence="1">
    <location>
        <begin position="1"/>
        <end position="17"/>
    </location>
</feature>
<name>U4L819_PYROM</name>
<evidence type="ECO:0000313" key="2">
    <source>
        <dbReference type="EMBL" id="CCX12979.1"/>
    </source>
</evidence>
<dbReference type="AlphaFoldDB" id="U4L819"/>
<dbReference type="Proteomes" id="UP000018144">
    <property type="component" value="Unassembled WGS sequence"/>
</dbReference>
<keyword evidence="1" id="KW-0732">Signal</keyword>